<sequence length="147" mass="16050">MRIANGTLILAVDGRKMLILRNDGDADYPVLTTLEHEEADNPASREQGTDAPGRAFSSVDGRRSAMGETDWHEQAEGRFAVQAADRLERLADAQPNDLVVVAPPRILGELRKHYGTATKRHLFAEVGKDLTGHNTDEIGKALAAHEN</sequence>
<gene>
    <name evidence="2" type="ORF">GGR43_001337</name>
</gene>
<dbReference type="Pfam" id="PF18856">
    <property type="entry name" value="baeRF_family12"/>
    <property type="match status" value="1"/>
</dbReference>
<reference evidence="2 3" key="1">
    <citation type="submission" date="2020-08" db="EMBL/GenBank/DDBJ databases">
        <title>Genomic Encyclopedia of Type Strains, Phase IV (KMG-IV): sequencing the most valuable type-strain genomes for metagenomic binning, comparative biology and taxonomic classification.</title>
        <authorList>
            <person name="Goeker M."/>
        </authorList>
    </citation>
    <scope>NUCLEOTIDE SEQUENCE [LARGE SCALE GENOMIC DNA]</scope>
    <source>
        <strain evidence="2 3">DSM 26189</strain>
    </source>
</reference>
<dbReference type="Proteomes" id="UP000571950">
    <property type="component" value="Unassembled WGS sequence"/>
</dbReference>
<accession>A0A7W6BGI1</accession>
<feature type="compositionally biased region" description="Basic and acidic residues" evidence="1">
    <location>
        <begin position="60"/>
        <end position="74"/>
    </location>
</feature>
<name>A0A7W6BGI1_9SPHN</name>
<dbReference type="AlphaFoldDB" id="A0A7W6BGI1"/>
<organism evidence="2 3">
    <name type="scientific">Sphingobium jiangsuense</name>
    <dbReference type="NCBI Taxonomy" id="870476"/>
    <lineage>
        <taxon>Bacteria</taxon>
        <taxon>Pseudomonadati</taxon>
        <taxon>Pseudomonadota</taxon>
        <taxon>Alphaproteobacteria</taxon>
        <taxon>Sphingomonadales</taxon>
        <taxon>Sphingomonadaceae</taxon>
        <taxon>Sphingobium</taxon>
    </lineage>
</organism>
<proteinExistence type="predicted"/>
<evidence type="ECO:0000313" key="2">
    <source>
        <dbReference type="EMBL" id="MBB3925624.1"/>
    </source>
</evidence>
<evidence type="ECO:0000256" key="1">
    <source>
        <dbReference type="SAM" id="MobiDB-lite"/>
    </source>
</evidence>
<dbReference type="InterPro" id="IPR041374">
    <property type="entry name" value="BaeRF_family12"/>
</dbReference>
<protein>
    <submittedName>
        <fullName evidence="2">Protein required for attachment to host cells</fullName>
    </submittedName>
</protein>
<evidence type="ECO:0000313" key="3">
    <source>
        <dbReference type="Proteomes" id="UP000571950"/>
    </source>
</evidence>
<comment type="caution">
    <text evidence="2">The sequence shown here is derived from an EMBL/GenBank/DDBJ whole genome shotgun (WGS) entry which is preliminary data.</text>
</comment>
<keyword evidence="3" id="KW-1185">Reference proteome</keyword>
<feature type="region of interest" description="Disordered" evidence="1">
    <location>
        <begin position="35"/>
        <end position="74"/>
    </location>
</feature>
<dbReference type="RefSeq" id="WP_188071152.1">
    <property type="nucleotide sequence ID" value="NZ_BSPS01000063.1"/>
</dbReference>
<dbReference type="EMBL" id="JACIDT010000003">
    <property type="protein sequence ID" value="MBB3925624.1"/>
    <property type="molecule type" value="Genomic_DNA"/>
</dbReference>